<evidence type="ECO:0000256" key="2">
    <source>
        <dbReference type="ARBA" id="ARBA00022737"/>
    </source>
</evidence>
<dbReference type="NCBIfam" id="TIGR00756">
    <property type="entry name" value="PPR"/>
    <property type="match status" value="3"/>
</dbReference>
<dbReference type="EMBL" id="KZ453408">
    <property type="protein sequence ID" value="PKA47377.1"/>
    <property type="molecule type" value="Genomic_DNA"/>
</dbReference>
<dbReference type="Pfam" id="PF01535">
    <property type="entry name" value="PPR"/>
    <property type="match status" value="1"/>
</dbReference>
<dbReference type="Proteomes" id="UP000236161">
    <property type="component" value="Unassembled WGS sequence"/>
</dbReference>
<dbReference type="Pfam" id="PF17177">
    <property type="entry name" value="PPR_long"/>
    <property type="match status" value="1"/>
</dbReference>
<reference evidence="5 6" key="1">
    <citation type="journal article" date="2017" name="Nature">
        <title>The Apostasia genome and the evolution of orchids.</title>
        <authorList>
            <person name="Zhang G.Q."/>
            <person name="Liu K.W."/>
            <person name="Li Z."/>
            <person name="Lohaus R."/>
            <person name="Hsiao Y.Y."/>
            <person name="Niu S.C."/>
            <person name="Wang J.Y."/>
            <person name="Lin Y.C."/>
            <person name="Xu Q."/>
            <person name="Chen L.J."/>
            <person name="Yoshida K."/>
            <person name="Fujiwara S."/>
            <person name="Wang Z.W."/>
            <person name="Zhang Y.Q."/>
            <person name="Mitsuda N."/>
            <person name="Wang M."/>
            <person name="Liu G.H."/>
            <person name="Pecoraro L."/>
            <person name="Huang H.X."/>
            <person name="Xiao X.J."/>
            <person name="Lin M."/>
            <person name="Wu X.Y."/>
            <person name="Wu W.L."/>
            <person name="Chen Y.Y."/>
            <person name="Chang S.B."/>
            <person name="Sakamoto S."/>
            <person name="Ohme-Takagi M."/>
            <person name="Yagi M."/>
            <person name="Zeng S.J."/>
            <person name="Shen C.Y."/>
            <person name="Yeh C.M."/>
            <person name="Luo Y.B."/>
            <person name="Tsai W.C."/>
            <person name="Van de Peer Y."/>
            <person name="Liu Z.J."/>
        </authorList>
    </citation>
    <scope>NUCLEOTIDE SEQUENCE [LARGE SCALE GENOMIC DNA]</scope>
    <source>
        <strain evidence="6">cv. Shenzhen</strain>
        <tissue evidence="5">Stem</tissue>
    </source>
</reference>
<feature type="repeat" description="PPR" evidence="3">
    <location>
        <begin position="53"/>
        <end position="87"/>
    </location>
</feature>
<sequence>MLFVFQLLEWLEESKQFDFVERDYASRLDLVAKTRGLQEAENYIDEVPESFKGEVVYRTLLANCVTVSNVKKAEEVFCKMRDLGLPLSAFAYNQLLLLYRRINRRKIPDVLLMMEKDNVKPSLFTYMILIDAKGLAKNIAGMESILESMKTEGVALDNACRAMVAGHYISAGLNEKAEETLKDIELDFKENTDAWKFLLPLYAALHRVDDVKRVWKSCEAVACVDDFKAAIEACGKVGLVEDAEKVFEKMRQKWKKVPPRCYNALLNVYADHKLLSKGKDLARKMSEAGCWIGPLTWDALVKLFAKAGEVKKADSVLEIAVQKKGNRPLYRSYIALLEKYSEMGDVYNAEKIFHWLKEAEYPRRVRQYVLLAEAYKNAKAPAYGLRERMKAENVYPDKQFSAELQALANL</sequence>
<dbReference type="Gene3D" id="1.25.40.10">
    <property type="entry name" value="Tetratricopeptide repeat domain"/>
    <property type="match status" value="2"/>
</dbReference>
<feature type="domain" description="PROP1-like PPR" evidence="4">
    <location>
        <begin position="225"/>
        <end position="351"/>
    </location>
</feature>
<evidence type="ECO:0000256" key="1">
    <source>
        <dbReference type="ARBA" id="ARBA00007626"/>
    </source>
</evidence>
<protein>
    <submittedName>
        <fullName evidence="5">Pentatricopeptide repeat-containing protein</fullName>
        <ecNumber evidence="5">2.1.1.204</ecNumber>
    </submittedName>
</protein>
<evidence type="ECO:0000313" key="6">
    <source>
        <dbReference type="Proteomes" id="UP000236161"/>
    </source>
</evidence>
<name>A0A2H9ZVR9_9ASPA</name>
<organism evidence="5 6">
    <name type="scientific">Apostasia shenzhenica</name>
    <dbReference type="NCBI Taxonomy" id="1088818"/>
    <lineage>
        <taxon>Eukaryota</taxon>
        <taxon>Viridiplantae</taxon>
        <taxon>Streptophyta</taxon>
        <taxon>Embryophyta</taxon>
        <taxon>Tracheophyta</taxon>
        <taxon>Spermatophyta</taxon>
        <taxon>Magnoliopsida</taxon>
        <taxon>Liliopsida</taxon>
        <taxon>Asparagales</taxon>
        <taxon>Orchidaceae</taxon>
        <taxon>Apostasioideae</taxon>
        <taxon>Apostasia</taxon>
    </lineage>
</organism>
<dbReference type="SUPFAM" id="SSF48452">
    <property type="entry name" value="TPR-like"/>
    <property type="match status" value="1"/>
</dbReference>
<keyword evidence="6" id="KW-1185">Reference proteome</keyword>
<proteinExistence type="inferred from homology"/>
<dbReference type="GO" id="GO:0008168">
    <property type="term" value="F:methyltransferase activity"/>
    <property type="evidence" value="ECO:0007669"/>
    <property type="project" value="UniProtKB-KW"/>
</dbReference>
<comment type="similarity">
    <text evidence="1">Belongs to the PPR family. P subfamily.</text>
</comment>
<dbReference type="InterPro" id="IPR002885">
    <property type="entry name" value="PPR_rpt"/>
</dbReference>
<evidence type="ECO:0000256" key="3">
    <source>
        <dbReference type="PROSITE-ProRule" id="PRU00708"/>
    </source>
</evidence>
<dbReference type="PANTHER" id="PTHR45717:SF15">
    <property type="entry name" value="AGL218WP"/>
    <property type="match status" value="1"/>
</dbReference>
<keyword evidence="5" id="KW-0489">Methyltransferase</keyword>
<dbReference type="Pfam" id="PF13812">
    <property type="entry name" value="PPR_3"/>
    <property type="match status" value="1"/>
</dbReference>
<evidence type="ECO:0000313" key="5">
    <source>
        <dbReference type="EMBL" id="PKA47377.1"/>
    </source>
</evidence>
<dbReference type="InterPro" id="IPR033443">
    <property type="entry name" value="PROP1-like_PPR_dom"/>
</dbReference>
<dbReference type="InterPro" id="IPR011990">
    <property type="entry name" value="TPR-like_helical_dom_sf"/>
</dbReference>
<dbReference type="GO" id="GO:0003729">
    <property type="term" value="F:mRNA binding"/>
    <property type="evidence" value="ECO:0007669"/>
    <property type="project" value="UniProtKB-ARBA"/>
</dbReference>
<keyword evidence="2" id="KW-0677">Repeat</keyword>
<dbReference type="GO" id="GO:0005739">
    <property type="term" value="C:mitochondrion"/>
    <property type="evidence" value="ECO:0007669"/>
    <property type="project" value="TreeGrafter"/>
</dbReference>
<evidence type="ECO:0000259" key="4">
    <source>
        <dbReference type="Pfam" id="PF17177"/>
    </source>
</evidence>
<dbReference type="PROSITE" id="PS51375">
    <property type="entry name" value="PPR"/>
    <property type="match status" value="1"/>
</dbReference>
<dbReference type="OrthoDB" id="739241at2759"/>
<dbReference type="GO" id="GO:0032259">
    <property type="term" value="P:methylation"/>
    <property type="evidence" value="ECO:0007669"/>
    <property type="project" value="UniProtKB-KW"/>
</dbReference>
<keyword evidence="5" id="KW-0808">Transferase</keyword>
<accession>A0A2H9ZVR9</accession>
<dbReference type="EC" id="2.1.1.204" evidence="5"/>
<dbReference type="AlphaFoldDB" id="A0A2H9ZVR9"/>
<dbReference type="PANTHER" id="PTHR45717">
    <property type="entry name" value="OS12G0527900 PROTEIN"/>
    <property type="match status" value="1"/>
</dbReference>
<gene>
    <name evidence="5" type="ORF">AXF42_Ash021601</name>
</gene>